<evidence type="ECO:0000313" key="1">
    <source>
        <dbReference type="EMBL" id="MBM7812886.1"/>
    </source>
</evidence>
<keyword evidence="2" id="KW-1185">Reference proteome</keyword>
<accession>A0ABS2S9H0</accession>
<sequence length="46" mass="4622">MQHGDNVRGVQGIAGGMGWRQVADHVLVAGKPGKAEPGATVTATPV</sequence>
<reference evidence="1 2" key="1">
    <citation type="submission" date="2021-01" db="EMBL/GenBank/DDBJ databases">
        <title>Sequencing the genomes of 1000 actinobacteria strains.</title>
        <authorList>
            <person name="Klenk H.-P."/>
        </authorList>
    </citation>
    <scope>NUCLEOTIDE SEQUENCE [LARGE SCALE GENOMIC DNA]</scope>
    <source>
        <strain evidence="1 2">DSM 44581</strain>
    </source>
</reference>
<gene>
    <name evidence="1" type="ORF">JOE68_003751</name>
</gene>
<organism evidence="1 2">
    <name type="scientific">Saccharothrix algeriensis</name>
    <dbReference type="NCBI Taxonomy" id="173560"/>
    <lineage>
        <taxon>Bacteria</taxon>
        <taxon>Bacillati</taxon>
        <taxon>Actinomycetota</taxon>
        <taxon>Actinomycetes</taxon>
        <taxon>Pseudonocardiales</taxon>
        <taxon>Pseudonocardiaceae</taxon>
        <taxon>Saccharothrix</taxon>
    </lineage>
</organism>
<comment type="caution">
    <text evidence="1">The sequence shown here is derived from an EMBL/GenBank/DDBJ whole genome shotgun (WGS) entry which is preliminary data.</text>
</comment>
<proteinExistence type="predicted"/>
<dbReference type="Proteomes" id="UP001195724">
    <property type="component" value="Unassembled WGS sequence"/>
</dbReference>
<evidence type="ECO:0000313" key="2">
    <source>
        <dbReference type="Proteomes" id="UP001195724"/>
    </source>
</evidence>
<dbReference type="RefSeq" id="WP_346039112.1">
    <property type="nucleotide sequence ID" value="NZ_JAFBCL010000001.1"/>
</dbReference>
<dbReference type="EMBL" id="JAFBCL010000001">
    <property type="protein sequence ID" value="MBM7812886.1"/>
    <property type="molecule type" value="Genomic_DNA"/>
</dbReference>
<name>A0ABS2S9H0_9PSEU</name>
<protein>
    <submittedName>
        <fullName evidence="1">Uncharacterized protein</fullName>
    </submittedName>
</protein>